<evidence type="ECO:0000313" key="3">
    <source>
        <dbReference type="Proteomes" id="UP000299102"/>
    </source>
</evidence>
<feature type="region of interest" description="Disordered" evidence="1">
    <location>
        <begin position="81"/>
        <end position="106"/>
    </location>
</feature>
<dbReference type="EMBL" id="BGZK01000166">
    <property type="protein sequence ID" value="GBP24838.1"/>
    <property type="molecule type" value="Genomic_DNA"/>
</dbReference>
<reference evidence="2 3" key="1">
    <citation type="journal article" date="2019" name="Commun. Biol.">
        <title>The bagworm genome reveals a unique fibroin gene that provides high tensile strength.</title>
        <authorList>
            <person name="Kono N."/>
            <person name="Nakamura H."/>
            <person name="Ohtoshi R."/>
            <person name="Tomita M."/>
            <person name="Numata K."/>
            <person name="Arakawa K."/>
        </authorList>
    </citation>
    <scope>NUCLEOTIDE SEQUENCE [LARGE SCALE GENOMIC DNA]</scope>
</reference>
<organism evidence="2 3">
    <name type="scientific">Eumeta variegata</name>
    <name type="common">Bagworm moth</name>
    <name type="synonym">Eumeta japonica</name>
    <dbReference type="NCBI Taxonomy" id="151549"/>
    <lineage>
        <taxon>Eukaryota</taxon>
        <taxon>Metazoa</taxon>
        <taxon>Ecdysozoa</taxon>
        <taxon>Arthropoda</taxon>
        <taxon>Hexapoda</taxon>
        <taxon>Insecta</taxon>
        <taxon>Pterygota</taxon>
        <taxon>Neoptera</taxon>
        <taxon>Endopterygota</taxon>
        <taxon>Lepidoptera</taxon>
        <taxon>Glossata</taxon>
        <taxon>Ditrysia</taxon>
        <taxon>Tineoidea</taxon>
        <taxon>Psychidae</taxon>
        <taxon>Oiketicinae</taxon>
        <taxon>Eumeta</taxon>
    </lineage>
</organism>
<evidence type="ECO:0000313" key="2">
    <source>
        <dbReference type="EMBL" id="GBP24838.1"/>
    </source>
</evidence>
<gene>
    <name evidence="2" type="ORF">EVAR_14171_1</name>
</gene>
<evidence type="ECO:0000256" key="1">
    <source>
        <dbReference type="SAM" id="MobiDB-lite"/>
    </source>
</evidence>
<protein>
    <submittedName>
        <fullName evidence="2">Uncharacterized protein</fullName>
    </submittedName>
</protein>
<dbReference type="AlphaFoldDB" id="A0A4C1UEN3"/>
<keyword evidence="3" id="KW-1185">Reference proteome</keyword>
<accession>A0A4C1UEN3</accession>
<sequence length="211" mass="23452">MDKCDNLGDISMHCEHLSGCDDNAKNSISHKRKTPISKITKRANRDKEIFRHKIKIPLLTPPNLPFFRPFKRDDSAVCRQRAPGGKTEKTIEIGHGGNGSRERGGEGGRAEVHCTCALHTFAGNSERPSFVPCTAALSQKSFRPQGLSDTYTKLVGLPRVYGTHFVSSLVDSAPTRPDRERDLLNCARRSAANREAAVMQKKLFDFLRAFS</sequence>
<name>A0A4C1UEN3_EUMVA</name>
<comment type="caution">
    <text evidence="2">The sequence shown here is derived from an EMBL/GenBank/DDBJ whole genome shotgun (WGS) entry which is preliminary data.</text>
</comment>
<proteinExistence type="predicted"/>
<dbReference type="Proteomes" id="UP000299102">
    <property type="component" value="Unassembled WGS sequence"/>
</dbReference>